<dbReference type="GO" id="GO:0008270">
    <property type="term" value="F:zinc ion binding"/>
    <property type="evidence" value="ECO:0007669"/>
    <property type="project" value="InterPro"/>
</dbReference>
<dbReference type="GO" id="GO:0004089">
    <property type="term" value="F:carbonate dehydratase activity"/>
    <property type="evidence" value="ECO:0007669"/>
    <property type="project" value="InterPro"/>
</dbReference>
<sequence length="112" mass="12643">MKKHTCKNFIIHCIDFRFQKAHEELISKLGINYGDFDRVAVAGGAGNFEQLRTHAEISNRLHDTDTVILTIHEDCGAGAKKEDFTKAKEIANEFFSQVKLVHINLDGSIEEL</sequence>
<dbReference type="SUPFAM" id="SSF53056">
    <property type="entry name" value="beta-carbonic anhydrase, cab"/>
    <property type="match status" value="1"/>
</dbReference>
<dbReference type="AlphaFoldDB" id="A0A1G2NZI6"/>
<accession>A0A1G2NZI6</accession>
<evidence type="ECO:0000313" key="1">
    <source>
        <dbReference type="EMBL" id="OHA41478.1"/>
    </source>
</evidence>
<dbReference type="InterPro" id="IPR036874">
    <property type="entry name" value="Carbonic_anhydrase_sf"/>
</dbReference>
<proteinExistence type="predicted"/>
<reference evidence="1 2" key="1">
    <citation type="journal article" date="2016" name="Nat. Commun.">
        <title>Thousands of microbial genomes shed light on interconnected biogeochemical processes in an aquifer system.</title>
        <authorList>
            <person name="Anantharaman K."/>
            <person name="Brown C.T."/>
            <person name="Hug L.A."/>
            <person name="Sharon I."/>
            <person name="Castelle C.J."/>
            <person name="Probst A.J."/>
            <person name="Thomas B.C."/>
            <person name="Singh A."/>
            <person name="Wilkins M.J."/>
            <person name="Karaoz U."/>
            <person name="Brodie E.L."/>
            <person name="Williams K.H."/>
            <person name="Hubbard S.S."/>
            <person name="Banfield J.F."/>
        </authorList>
    </citation>
    <scope>NUCLEOTIDE SEQUENCE [LARGE SCALE GENOMIC DNA]</scope>
</reference>
<dbReference type="Proteomes" id="UP000177269">
    <property type="component" value="Unassembled WGS sequence"/>
</dbReference>
<evidence type="ECO:0008006" key="3">
    <source>
        <dbReference type="Google" id="ProtNLM"/>
    </source>
</evidence>
<dbReference type="EMBL" id="MHSK01000032">
    <property type="protein sequence ID" value="OHA41478.1"/>
    <property type="molecule type" value="Genomic_DNA"/>
</dbReference>
<evidence type="ECO:0000313" key="2">
    <source>
        <dbReference type="Proteomes" id="UP000177269"/>
    </source>
</evidence>
<organism evidence="1 2">
    <name type="scientific">Candidatus Taylorbacteria bacterium RIFCSPLOWO2_12_FULL_43_20</name>
    <dbReference type="NCBI Taxonomy" id="1802332"/>
    <lineage>
        <taxon>Bacteria</taxon>
        <taxon>Candidatus Tayloriibacteriota</taxon>
    </lineage>
</organism>
<comment type="caution">
    <text evidence="1">The sequence shown here is derived from an EMBL/GenBank/DDBJ whole genome shotgun (WGS) entry which is preliminary data.</text>
</comment>
<dbReference type="Gene3D" id="3.40.1050.10">
    <property type="entry name" value="Carbonic anhydrase"/>
    <property type="match status" value="1"/>
</dbReference>
<name>A0A1G2NZI6_9BACT</name>
<gene>
    <name evidence="1" type="ORF">A3G52_00825</name>
</gene>
<dbReference type="InterPro" id="IPR046871">
    <property type="entry name" value="Pro_CA_2"/>
</dbReference>
<protein>
    <recommendedName>
        <fullName evidence="3">Carbonic anhydrase</fullName>
    </recommendedName>
</protein>
<dbReference type="Pfam" id="PF20393">
    <property type="entry name" value="Pro_CA_2"/>
    <property type="match status" value="1"/>
</dbReference>